<comment type="caution">
    <text evidence="2">The sequence shown here is derived from an EMBL/GenBank/DDBJ whole genome shotgun (WGS) entry which is preliminary data.</text>
</comment>
<keyword evidence="1" id="KW-1133">Transmembrane helix</keyword>
<name>A0ABR3X1W9_9PEZI</name>
<feature type="transmembrane region" description="Helical" evidence="1">
    <location>
        <begin position="52"/>
        <end position="73"/>
    </location>
</feature>
<proteinExistence type="predicted"/>
<keyword evidence="1" id="KW-0472">Membrane</keyword>
<evidence type="ECO:0000313" key="3">
    <source>
        <dbReference type="Proteomes" id="UP001583177"/>
    </source>
</evidence>
<evidence type="ECO:0000256" key="1">
    <source>
        <dbReference type="SAM" id="Phobius"/>
    </source>
</evidence>
<dbReference type="Proteomes" id="UP001583177">
    <property type="component" value="Unassembled WGS sequence"/>
</dbReference>
<keyword evidence="1" id="KW-0812">Transmembrane</keyword>
<protein>
    <submittedName>
        <fullName evidence="2">Uncharacterized protein</fullName>
    </submittedName>
</protein>
<evidence type="ECO:0000313" key="2">
    <source>
        <dbReference type="EMBL" id="KAL1869919.1"/>
    </source>
</evidence>
<dbReference type="EMBL" id="JAWRVE010000039">
    <property type="protein sequence ID" value="KAL1869919.1"/>
    <property type="molecule type" value="Genomic_DNA"/>
</dbReference>
<sequence length="89" mass="9013">MPEVNPPQQQPPMEANALDGVVITRQPRNAAAVDARSRVAAADLTITTAHTAGVPLAAALISAVLAAVAAAVASEALEVLMDPERVHAA</sequence>
<reference evidence="2 3" key="1">
    <citation type="journal article" date="2024" name="IMA Fungus">
        <title>IMA Genome - F19 : A genome assembly and annotation guide to empower mycologists, including annotated draft genome sequences of Ceratocystis pirilliformis, Diaporthe australafricana, Fusarium ophioides, Paecilomyces lecythidis, and Sporothrix stenoceras.</title>
        <authorList>
            <person name="Aylward J."/>
            <person name="Wilson A.M."/>
            <person name="Visagie C.M."/>
            <person name="Spraker J."/>
            <person name="Barnes I."/>
            <person name="Buitendag C."/>
            <person name="Ceriani C."/>
            <person name="Del Mar Angel L."/>
            <person name="du Plessis D."/>
            <person name="Fuchs T."/>
            <person name="Gasser K."/>
            <person name="Kramer D."/>
            <person name="Li W."/>
            <person name="Munsamy K."/>
            <person name="Piso A."/>
            <person name="Price J.L."/>
            <person name="Sonnekus B."/>
            <person name="Thomas C."/>
            <person name="van der Nest A."/>
            <person name="van Dijk A."/>
            <person name="van Heerden A."/>
            <person name="van Vuuren N."/>
            <person name="Yilmaz N."/>
            <person name="Duong T.A."/>
            <person name="van der Merwe N.A."/>
            <person name="Wingfield M.J."/>
            <person name="Wingfield B.D."/>
        </authorList>
    </citation>
    <scope>NUCLEOTIDE SEQUENCE [LARGE SCALE GENOMIC DNA]</scope>
    <source>
        <strain evidence="2 3">CMW 18300</strain>
    </source>
</reference>
<organism evidence="2 3">
    <name type="scientific">Diaporthe australafricana</name>
    <dbReference type="NCBI Taxonomy" id="127596"/>
    <lineage>
        <taxon>Eukaryota</taxon>
        <taxon>Fungi</taxon>
        <taxon>Dikarya</taxon>
        <taxon>Ascomycota</taxon>
        <taxon>Pezizomycotina</taxon>
        <taxon>Sordariomycetes</taxon>
        <taxon>Sordariomycetidae</taxon>
        <taxon>Diaporthales</taxon>
        <taxon>Diaporthaceae</taxon>
        <taxon>Diaporthe</taxon>
    </lineage>
</organism>
<accession>A0ABR3X1W9</accession>
<gene>
    <name evidence="2" type="ORF">Daus18300_005380</name>
</gene>
<keyword evidence="3" id="KW-1185">Reference proteome</keyword>